<feature type="region of interest" description="Disordered" evidence="1">
    <location>
        <begin position="71"/>
        <end position="94"/>
    </location>
</feature>
<dbReference type="AlphaFoldDB" id="B8IXV6"/>
<keyword evidence="3" id="KW-1185">Reference proteome</keyword>
<dbReference type="EMBL" id="CP001352">
    <property type="protein sequence ID" value="ACL63246.1"/>
    <property type="molecule type" value="Genomic_DNA"/>
</dbReference>
<organism evidence="2 3">
    <name type="scientific">Methylobacterium nodulans (strain LMG 21967 / CNCM I-2342 / ORS 2060)</name>
    <dbReference type="NCBI Taxonomy" id="460265"/>
    <lineage>
        <taxon>Bacteria</taxon>
        <taxon>Pseudomonadati</taxon>
        <taxon>Pseudomonadota</taxon>
        <taxon>Alphaproteobacteria</taxon>
        <taxon>Hyphomicrobiales</taxon>
        <taxon>Methylobacteriaceae</taxon>
        <taxon>Methylobacterium</taxon>
    </lineage>
</organism>
<name>B8IXV6_METNO</name>
<evidence type="ECO:0000313" key="3">
    <source>
        <dbReference type="Proteomes" id="UP000008207"/>
    </source>
</evidence>
<dbReference type="RefSeq" id="WP_012634265.1">
    <property type="nucleotide sequence ID" value="NC_011893.1"/>
</dbReference>
<proteinExistence type="predicted"/>
<reference evidence="3" key="1">
    <citation type="submission" date="2009-01" db="EMBL/GenBank/DDBJ databases">
        <title>Complete sequence of plasmid 3 of Methylobacterium nodulans ORS 2060.</title>
        <authorList>
            <consortium name="US DOE Joint Genome Institute"/>
            <person name="Lucas S."/>
            <person name="Copeland A."/>
            <person name="Lapidus A."/>
            <person name="Glavina del Rio T."/>
            <person name="Dalin E."/>
            <person name="Tice H."/>
            <person name="Bruce D."/>
            <person name="Goodwin L."/>
            <person name="Pitluck S."/>
            <person name="Sims D."/>
            <person name="Brettin T."/>
            <person name="Detter J.C."/>
            <person name="Han C."/>
            <person name="Larimer F."/>
            <person name="Land M."/>
            <person name="Hauser L."/>
            <person name="Kyrpides N."/>
            <person name="Ivanova N."/>
            <person name="Marx C.J."/>
            <person name="Richardson P."/>
        </authorList>
    </citation>
    <scope>NUCLEOTIDE SEQUENCE [LARGE SCALE GENOMIC DNA]</scope>
    <source>
        <strain evidence="3">LMG 21967 / CNCM I-2342 / ORS 2060</strain>
        <plasmid evidence="3">Plasmid pMNOD03</plasmid>
    </source>
</reference>
<dbReference type="HOGENOM" id="CLU_170362_0_0_5"/>
<gene>
    <name evidence="2" type="ordered locus">Mnod_8785</name>
</gene>
<protein>
    <submittedName>
        <fullName evidence="2">Uncharacterized protein</fullName>
    </submittedName>
</protein>
<dbReference type="KEGG" id="mno:Mnod_8785"/>
<geneLocation type="plasmid" evidence="2 3">
    <name>pMNOD03</name>
</geneLocation>
<dbReference type="OrthoDB" id="8254293at2"/>
<accession>B8IXV6</accession>
<evidence type="ECO:0000256" key="1">
    <source>
        <dbReference type="SAM" id="MobiDB-lite"/>
    </source>
</evidence>
<keyword evidence="2" id="KW-0614">Plasmid</keyword>
<evidence type="ECO:0000313" key="2">
    <source>
        <dbReference type="EMBL" id="ACL63246.1"/>
    </source>
</evidence>
<sequence length="94" mass="10453">MPAKVRRAKRRSGPSLDAYAMVFETGHDFFGDLGFGQGSVSDEHARAAAREAWPELGAAFLQERADRLARPDAVRKSDQPWALETFGPPPGWRR</sequence>
<dbReference type="Proteomes" id="UP000008207">
    <property type="component" value="Plasmid pMNOD03"/>
</dbReference>